<dbReference type="Gene3D" id="3.30.70.20">
    <property type="match status" value="1"/>
</dbReference>
<keyword evidence="6 9" id="KW-0560">Oxidoreductase</keyword>
<comment type="caution">
    <text evidence="11">The sequence shown here is derived from an EMBL/GenBank/DDBJ whole genome shotgun (WGS) entry which is preliminary data.</text>
</comment>
<feature type="binding site" evidence="9">
    <location>
        <begin position="240"/>
        <end position="241"/>
    </location>
    <ligand>
        <name>cob(II)alamin</name>
        <dbReference type="ChEBI" id="CHEBI:16304"/>
    </ligand>
</feature>
<keyword evidence="3 9" id="KW-0819">tRNA processing</keyword>
<comment type="function">
    <text evidence="9">Catalyzes the conversion of epoxyqueuosine (oQ) to queuosine (Q), which is a hypermodified base found in the wobble positions of tRNA(Asp), tRNA(Asn), tRNA(His) and tRNA(Tyr).</text>
</comment>
<keyword evidence="5 9" id="KW-0671">Queuosine biosynthesis</keyword>
<feature type="binding site" evidence="9">
    <location>
        <position position="189"/>
    </location>
    <ligand>
        <name>[4Fe-4S] cluster</name>
        <dbReference type="ChEBI" id="CHEBI:49883"/>
        <label>1</label>
    </ligand>
</feature>
<sequence>MDPTSLANLIKQTAYDLGFGFVGIARAERMEPEERRLEAWLDAGHHGQMHWMENHFDKRVDPTKLVPGAKSVVSLLYNYFPADDTPSREAPKVARYAYGEDYHKVVRGKLRELTGRLEEAIGSPIDGRVFVDSAPVLERDWAARAGAGWIGKNTLLLNPKAGSYFFLAEIISDLQPATDSAIRDHCGTCTRCIDACPTDAISPQGYLVDGSKCISYLTIELKEAIPEEFRGRMEGWAFGCDICQEVCPWNRFSTPHREPAFEPHADLPGMGPREWTEMTEDVFRRVFQKSAVKRTKFTGLRRNIDFLDKGGSD</sequence>
<dbReference type="NCBIfam" id="TIGR00276">
    <property type="entry name" value="tRNA epoxyqueuosine(34) reductase QueG"/>
    <property type="match status" value="1"/>
</dbReference>
<keyword evidence="9" id="KW-0846">Cobalamin</keyword>
<dbReference type="GO" id="GO:0052693">
    <property type="term" value="F:epoxyqueuosine reductase activity"/>
    <property type="evidence" value="ECO:0007669"/>
    <property type="project" value="UniProtKB-UniRule"/>
</dbReference>
<accession>A0A2S6I9S4</accession>
<dbReference type="PANTHER" id="PTHR30002">
    <property type="entry name" value="EPOXYQUEUOSINE REDUCTASE"/>
    <property type="match status" value="1"/>
</dbReference>
<dbReference type="GO" id="GO:0005737">
    <property type="term" value="C:cytoplasm"/>
    <property type="evidence" value="ECO:0007669"/>
    <property type="project" value="UniProtKB-SubCell"/>
</dbReference>
<proteinExistence type="inferred from homology"/>
<dbReference type="EC" id="1.17.99.6" evidence="9"/>
<feature type="binding site" evidence="9">
    <location>
        <position position="240"/>
    </location>
    <ligand>
        <name>[4Fe-4S] cluster</name>
        <dbReference type="ChEBI" id="CHEBI:49883"/>
        <label>2</label>
    </ligand>
</feature>
<comment type="subunit">
    <text evidence="9">Monomer.</text>
</comment>
<feature type="binding site" evidence="9">
    <location>
        <position position="132"/>
    </location>
    <ligand>
        <name>cob(II)alamin</name>
        <dbReference type="ChEBI" id="CHEBI:16304"/>
    </ligand>
</feature>
<keyword evidence="9" id="KW-0170">Cobalt</keyword>
<dbReference type="UniPathway" id="UPA00392"/>
<protein>
    <recommendedName>
        <fullName evidence="9">Epoxyqueuosine reductase</fullName>
        <ecNumber evidence="9">1.17.99.6</ecNumber>
    </recommendedName>
    <alternativeName>
        <fullName evidence="9">Queuosine biosynthesis protein QueG</fullName>
    </alternativeName>
</protein>
<feature type="binding site" evidence="9">
    <location>
        <position position="213"/>
    </location>
    <ligand>
        <name>[4Fe-4S] cluster</name>
        <dbReference type="ChEBI" id="CHEBI:49883"/>
        <label>2</label>
    </ligand>
</feature>
<dbReference type="PROSITE" id="PS51379">
    <property type="entry name" value="4FE4S_FER_2"/>
    <property type="match status" value="1"/>
</dbReference>
<evidence type="ECO:0000259" key="10">
    <source>
        <dbReference type="PROSITE" id="PS51379"/>
    </source>
</evidence>
<dbReference type="InterPro" id="IPR004453">
    <property type="entry name" value="QueG"/>
</dbReference>
<dbReference type="RefSeq" id="WP_104418803.1">
    <property type="nucleotide sequence ID" value="NZ_PTJC01000005.1"/>
</dbReference>
<evidence type="ECO:0000256" key="5">
    <source>
        <dbReference type="ARBA" id="ARBA00022785"/>
    </source>
</evidence>
<keyword evidence="12" id="KW-1185">Reference proteome</keyword>
<feature type="domain" description="4Fe-4S ferredoxin-type" evidence="10">
    <location>
        <begin position="174"/>
        <end position="206"/>
    </location>
</feature>
<dbReference type="Proteomes" id="UP000237662">
    <property type="component" value="Unassembled WGS sequence"/>
</dbReference>
<keyword evidence="8 9" id="KW-0411">Iron-sulfur</keyword>
<feature type="binding site" evidence="9">
    <location>
        <position position="247"/>
    </location>
    <ligand>
        <name>[4Fe-4S] cluster</name>
        <dbReference type="ChEBI" id="CHEBI:49883"/>
        <label>1</label>
    </ligand>
</feature>
<evidence type="ECO:0000256" key="8">
    <source>
        <dbReference type="ARBA" id="ARBA00023014"/>
    </source>
</evidence>
<evidence type="ECO:0000256" key="7">
    <source>
        <dbReference type="ARBA" id="ARBA00023004"/>
    </source>
</evidence>
<comment type="caution">
    <text evidence="9">Lacks conserved residue(s) required for the propagation of feature annotation.</text>
</comment>
<keyword evidence="1 9" id="KW-0004">4Fe-4S</keyword>
<dbReference type="PROSITE" id="PS00198">
    <property type="entry name" value="4FE4S_FER_1"/>
    <property type="match status" value="1"/>
</dbReference>
<evidence type="ECO:0000256" key="2">
    <source>
        <dbReference type="ARBA" id="ARBA00022490"/>
    </source>
</evidence>
<dbReference type="GO" id="GO:0008616">
    <property type="term" value="P:tRNA queuosine(34) biosynthetic process"/>
    <property type="evidence" value="ECO:0007669"/>
    <property type="project" value="UniProtKB-UniRule"/>
</dbReference>
<comment type="catalytic activity">
    <reaction evidence="9">
        <text>epoxyqueuosine(34) in tRNA + AH2 = queuosine(34) in tRNA + A + H2O</text>
        <dbReference type="Rhea" id="RHEA:32159"/>
        <dbReference type="Rhea" id="RHEA-COMP:18571"/>
        <dbReference type="Rhea" id="RHEA-COMP:18582"/>
        <dbReference type="ChEBI" id="CHEBI:13193"/>
        <dbReference type="ChEBI" id="CHEBI:15377"/>
        <dbReference type="ChEBI" id="CHEBI:17499"/>
        <dbReference type="ChEBI" id="CHEBI:194431"/>
        <dbReference type="ChEBI" id="CHEBI:194443"/>
        <dbReference type="EC" id="1.17.99.6"/>
    </reaction>
</comment>
<dbReference type="PANTHER" id="PTHR30002:SF4">
    <property type="entry name" value="EPOXYQUEUOSINE REDUCTASE"/>
    <property type="match status" value="1"/>
</dbReference>
<dbReference type="InterPro" id="IPR017900">
    <property type="entry name" value="4Fe4S_Fe_S_CS"/>
</dbReference>
<dbReference type="SUPFAM" id="SSF46548">
    <property type="entry name" value="alpha-helical ferredoxin"/>
    <property type="match status" value="1"/>
</dbReference>
<evidence type="ECO:0000256" key="9">
    <source>
        <dbReference type="HAMAP-Rule" id="MF_00916"/>
    </source>
</evidence>
<dbReference type="EMBL" id="PTJC01000005">
    <property type="protein sequence ID" value="PPK88238.1"/>
    <property type="molecule type" value="Genomic_DNA"/>
</dbReference>
<dbReference type="Pfam" id="PF13484">
    <property type="entry name" value="Fer4_16"/>
    <property type="match status" value="1"/>
</dbReference>
<feature type="binding site" evidence="9">
    <location>
        <position position="222"/>
    </location>
    <ligand>
        <name>tRNA</name>
        <dbReference type="ChEBI" id="CHEBI:17843"/>
    </ligand>
</feature>
<feature type="binding site" evidence="9">
    <location>
        <position position="167"/>
    </location>
    <ligand>
        <name>cob(II)alamin</name>
        <dbReference type="ChEBI" id="CHEBI:16304"/>
    </ligand>
</feature>
<dbReference type="OrthoDB" id="9784571at2"/>
<reference evidence="11 12" key="1">
    <citation type="submission" date="2018-02" db="EMBL/GenBank/DDBJ databases">
        <title>Genomic Encyclopedia of Archaeal and Bacterial Type Strains, Phase II (KMG-II): from individual species to whole genera.</title>
        <authorList>
            <person name="Goeker M."/>
        </authorList>
    </citation>
    <scope>NUCLEOTIDE SEQUENCE [LARGE SCALE GENOMIC DNA]</scope>
    <source>
        <strain evidence="11 12">DSM 29526</strain>
    </source>
</reference>
<feature type="binding site" evidence="9">
    <location>
        <position position="196"/>
    </location>
    <ligand>
        <name>[4Fe-4S] cluster</name>
        <dbReference type="ChEBI" id="CHEBI:49883"/>
        <label>2</label>
    </ligand>
</feature>
<evidence type="ECO:0000256" key="4">
    <source>
        <dbReference type="ARBA" id="ARBA00022723"/>
    </source>
</evidence>
<feature type="binding site" evidence="9">
    <location>
        <position position="215"/>
    </location>
    <ligand>
        <name>cob(II)alamin</name>
        <dbReference type="ChEBI" id="CHEBI:16304"/>
    </ligand>
</feature>
<dbReference type="HAMAP" id="MF_00916">
    <property type="entry name" value="QueG"/>
    <property type="match status" value="1"/>
</dbReference>
<feature type="binding site" evidence="9">
    <location>
        <position position="192"/>
    </location>
    <ligand>
        <name>[4Fe-4S] cluster</name>
        <dbReference type="ChEBI" id="CHEBI:49883"/>
        <label>1</label>
    </ligand>
</feature>
<dbReference type="InterPro" id="IPR017896">
    <property type="entry name" value="4Fe4S_Fe-S-bd"/>
</dbReference>
<keyword evidence="2 9" id="KW-0963">Cytoplasm</keyword>
<organism evidence="11 12">
    <name type="scientific">Neolewinella xylanilytica</name>
    <dbReference type="NCBI Taxonomy" id="1514080"/>
    <lineage>
        <taxon>Bacteria</taxon>
        <taxon>Pseudomonadati</taxon>
        <taxon>Bacteroidota</taxon>
        <taxon>Saprospiria</taxon>
        <taxon>Saprospirales</taxon>
        <taxon>Lewinellaceae</taxon>
        <taxon>Neolewinella</taxon>
    </lineage>
</organism>
<feature type="binding site" evidence="9">
    <location>
        <position position="153"/>
    </location>
    <ligand>
        <name>cob(II)alamin</name>
        <dbReference type="ChEBI" id="CHEBI:16304"/>
    </ligand>
</feature>
<comment type="cofactor">
    <cofactor evidence="9">
        <name>cob(II)alamin</name>
        <dbReference type="ChEBI" id="CHEBI:16304"/>
    </cofactor>
</comment>
<evidence type="ECO:0000313" key="11">
    <source>
        <dbReference type="EMBL" id="PPK88238.1"/>
    </source>
</evidence>
<feature type="binding site" evidence="9">
    <location>
        <position position="59"/>
    </location>
    <ligand>
        <name>cob(II)alamin</name>
        <dbReference type="ChEBI" id="CHEBI:16304"/>
    </ligand>
</feature>
<dbReference type="GO" id="GO:0046872">
    <property type="term" value="F:metal ion binding"/>
    <property type="evidence" value="ECO:0007669"/>
    <property type="project" value="UniProtKB-KW"/>
</dbReference>
<feature type="binding site" evidence="9">
    <location>
        <position position="243"/>
    </location>
    <ligand>
        <name>[4Fe-4S] cluster</name>
        <dbReference type="ChEBI" id="CHEBI:49883"/>
        <label>2</label>
    </ligand>
</feature>
<dbReference type="InterPro" id="IPR013542">
    <property type="entry name" value="QueG_DUF1730"/>
</dbReference>
<keyword evidence="7 9" id="KW-0408">Iron</keyword>
<name>A0A2S6I9S4_9BACT</name>
<dbReference type="GO" id="GO:0051539">
    <property type="term" value="F:4 iron, 4 sulfur cluster binding"/>
    <property type="evidence" value="ECO:0007669"/>
    <property type="project" value="UniProtKB-KW"/>
</dbReference>
<feature type="active site" description="Proton donor" evidence="9">
    <location>
        <position position="132"/>
    </location>
</feature>
<keyword evidence="4 9" id="KW-0479">Metal-binding</keyword>
<comment type="similarity">
    <text evidence="9">Belongs to the QueG family.</text>
</comment>
<comment type="pathway">
    <text evidence="9">tRNA modification; tRNA-queuosine biosynthesis.</text>
</comment>
<dbReference type="GO" id="GO:0031419">
    <property type="term" value="F:cobalamin binding"/>
    <property type="evidence" value="ECO:0007669"/>
    <property type="project" value="UniProtKB-KW"/>
</dbReference>
<feature type="binding site" evidence="9">
    <location>
        <position position="156"/>
    </location>
    <ligand>
        <name>cob(II)alamin</name>
        <dbReference type="ChEBI" id="CHEBI:16304"/>
    </ligand>
</feature>
<evidence type="ECO:0000256" key="3">
    <source>
        <dbReference type="ARBA" id="ARBA00022694"/>
    </source>
</evidence>
<comment type="cofactor">
    <cofactor evidence="9">
        <name>[4Fe-4S] cluster</name>
        <dbReference type="ChEBI" id="CHEBI:49883"/>
    </cofactor>
    <text evidence="9">Binds 2 [4Fe-4S] clusters per monomer.</text>
</comment>
<feature type="binding site" evidence="9">
    <location>
        <position position="186"/>
    </location>
    <ligand>
        <name>[4Fe-4S] cluster</name>
        <dbReference type="ChEBI" id="CHEBI:49883"/>
        <label>1</label>
    </ligand>
</feature>
<dbReference type="AlphaFoldDB" id="A0A2S6I9S4"/>
<evidence type="ECO:0000313" key="12">
    <source>
        <dbReference type="Proteomes" id="UP000237662"/>
    </source>
</evidence>
<dbReference type="Pfam" id="PF08331">
    <property type="entry name" value="QueG_DUF1730"/>
    <property type="match status" value="1"/>
</dbReference>
<evidence type="ECO:0000256" key="1">
    <source>
        <dbReference type="ARBA" id="ARBA00022485"/>
    </source>
</evidence>
<gene>
    <name evidence="9" type="primary">queG</name>
    <name evidence="11" type="ORF">CLV84_1203</name>
</gene>
<evidence type="ECO:0000256" key="6">
    <source>
        <dbReference type="ARBA" id="ARBA00023002"/>
    </source>
</evidence>
<comment type="subcellular location">
    <subcellularLocation>
        <location evidence="9">Cytoplasm</location>
    </subcellularLocation>
</comment>